<dbReference type="Gene3D" id="3.40.605.10">
    <property type="entry name" value="Aldehyde Dehydrogenase, Chain A, domain 1"/>
    <property type="match status" value="1"/>
</dbReference>
<dbReference type="FunFam" id="3.40.309.10:FF:000010">
    <property type="entry name" value="Gamma-aminobutyraldehyde dehydrogenase"/>
    <property type="match status" value="1"/>
</dbReference>
<dbReference type="EMBL" id="CP010311">
    <property type="protein sequence ID" value="AJF06179.1"/>
    <property type="molecule type" value="Genomic_DNA"/>
</dbReference>
<name>A0A0B5FNH0_9BACT</name>
<dbReference type="SUPFAM" id="SSF53720">
    <property type="entry name" value="ALDH-like"/>
    <property type="match status" value="1"/>
</dbReference>
<dbReference type="AlphaFoldDB" id="A0A0B5FNH0"/>
<sequence length="454" mass="49512">MALESINPATDELMETFDEWSAEQTAEVIDEVDAAFQQWRLTSFEKRRELMNRAAGVLRENKDEYARIMALEMGKPINDGRGEVEKCAWVCEYYAEQAEKILADEPIESDGSKSYVGFRPIGTVLAVMPWNFPFWQVFRFAAPALMAGNTGVLKHSSNVPRSALAIEEVFVKAGFPPNVFRTLMIGSRKVDAVIENDLIKAVTLTGSDIAGRKVAAKAGEMLKKTVMELGGSDPFIVLEDADLEESAQVAAKARCINSGQSCIAAKRFIVVDAVYEAWTEKFKAALTSLKVGDPLAEETQVGPQARRDLMEELHEQVEKSVRMGARVLLGGSPQEGKGSFYPPTLLADLKPGMPAYDEELFGPVASLIRVADAEEAVAVANASAFGLGGCVWTADSARGEEIAARIEAGAVFVNGMVKSDPRLPFGGVKISGYGRELSHYGIKEFVNIQTVWVR</sequence>
<dbReference type="Gene3D" id="3.40.309.10">
    <property type="entry name" value="Aldehyde Dehydrogenase, Chain A, domain 2"/>
    <property type="match status" value="1"/>
</dbReference>
<keyword evidence="6" id="KW-1185">Reference proteome</keyword>
<feature type="domain" description="Aldehyde dehydrogenase" evidence="4">
    <location>
        <begin position="3"/>
        <end position="451"/>
    </location>
</feature>
<dbReference type="Pfam" id="PF00171">
    <property type="entry name" value="Aldedh"/>
    <property type="match status" value="1"/>
</dbReference>
<dbReference type="OrthoDB" id="9762913at2"/>
<dbReference type="CDD" id="cd07100">
    <property type="entry name" value="ALDH_SSADH1_GabD1"/>
    <property type="match status" value="1"/>
</dbReference>
<protein>
    <submittedName>
        <fullName evidence="5">Succinate-semialdehyde dehydrogenase</fullName>
    </submittedName>
</protein>
<evidence type="ECO:0000256" key="3">
    <source>
        <dbReference type="ARBA" id="ARBA00023002"/>
    </source>
</evidence>
<dbReference type="KEGG" id="gsb:GSUB_05850"/>
<evidence type="ECO:0000256" key="1">
    <source>
        <dbReference type="ARBA" id="ARBA00009986"/>
    </source>
</evidence>
<evidence type="ECO:0000313" key="5">
    <source>
        <dbReference type="EMBL" id="AJF06179.1"/>
    </source>
</evidence>
<comment type="similarity">
    <text evidence="1">Belongs to the aldehyde dehydrogenase family.</text>
</comment>
<dbReference type="STRING" id="483547.GSUB_05850"/>
<dbReference type="GO" id="GO:0004777">
    <property type="term" value="F:succinate-semialdehyde dehydrogenase (NAD+) activity"/>
    <property type="evidence" value="ECO:0007669"/>
    <property type="project" value="TreeGrafter"/>
</dbReference>
<dbReference type="RefSeq" id="WP_040199716.1">
    <property type="nucleotide sequence ID" value="NZ_CP010311.1"/>
</dbReference>
<dbReference type="InterPro" id="IPR047110">
    <property type="entry name" value="GABD/Sad-like"/>
</dbReference>
<evidence type="ECO:0000259" key="4">
    <source>
        <dbReference type="Pfam" id="PF00171"/>
    </source>
</evidence>
<dbReference type="HOGENOM" id="CLU_005391_1_0_7"/>
<dbReference type="InterPro" id="IPR016163">
    <property type="entry name" value="Ald_DH_C"/>
</dbReference>
<dbReference type="InterPro" id="IPR044148">
    <property type="entry name" value="ALDH_GabD1-like"/>
</dbReference>
<dbReference type="FunFam" id="3.40.605.10:FF:000012">
    <property type="entry name" value="NAD-dependent succinate-semialdehyde dehydrogenase"/>
    <property type="match status" value="1"/>
</dbReference>
<evidence type="ECO:0000256" key="2">
    <source>
        <dbReference type="ARBA" id="ARBA00022857"/>
    </source>
</evidence>
<dbReference type="InterPro" id="IPR015590">
    <property type="entry name" value="Aldehyde_DH_dom"/>
</dbReference>
<dbReference type="InterPro" id="IPR016161">
    <property type="entry name" value="Ald_DH/histidinol_DH"/>
</dbReference>
<proteinExistence type="inferred from homology"/>
<keyword evidence="3" id="KW-0560">Oxidoreductase</keyword>
<reference evidence="5 6" key="1">
    <citation type="journal article" date="2015" name="Genome Announc.">
        <title>Genomes of Geoalkalibacter ferrihydriticus Z-0531T and Geoalkalibacter subterraneus Red1T, Two Haloalkaliphilic Metal-Reducing Deltaproteobacteria.</title>
        <authorList>
            <person name="Badalamenti J.P."/>
            <person name="Krajmalnik-Brown R."/>
            <person name="Torres C.I."/>
            <person name="Bond D.R."/>
        </authorList>
    </citation>
    <scope>NUCLEOTIDE SEQUENCE [LARGE SCALE GENOMIC DNA]</scope>
    <source>
        <strain evidence="5 6">Red1</strain>
    </source>
</reference>
<dbReference type="InterPro" id="IPR016162">
    <property type="entry name" value="Ald_DH_N"/>
</dbReference>
<dbReference type="Proteomes" id="UP000035036">
    <property type="component" value="Chromosome"/>
</dbReference>
<organism evidence="5 6">
    <name type="scientific">Geoalkalibacter subterraneus</name>
    <dbReference type="NCBI Taxonomy" id="483547"/>
    <lineage>
        <taxon>Bacteria</taxon>
        <taxon>Pseudomonadati</taxon>
        <taxon>Thermodesulfobacteriota</taxon>
        <taxon>Desulfuromonadia</taxon>
        <taxon>Desulfuromonadales</taxon>
        <taxon>Geoalkalibacteraceae</taxon>
        <taxon>Geoalkalibacter</taxon>
    </lineage>
</organism>
<keyword evidence="2" id="KW-0521">NADP</keyword>
<accession>A0A0B5FNH0</accession>
<evidence type="ECO:0000313" key="6">
    <source>
        <dbReference type="Proteomes" id="UP000035036"/>
    </source>
</evidence>
<dbReference type="PANTHER" id="PTHR43217:SF1">
    <property type="entry name" value="SUCCINATE SEMIALDEHYDE DEHYDROGENASE [NAD(P)+] SAD"/>
    <property type="match status" value="1"/>
</dbReference>
<dbReference type="GO" id="GO:0004030">
    <property type="term" value="F:aldehyde dehydrogenase [NAD(P)+] activity"/>
    <property type="evidence" value="ECO:0007669"/>
    <property type="project" value="InterPro"/>
</dbReference>
<gene>
    <name evidence="5" type="ORF">GSUB_05850</name>
</gene>
<dbReference type="PANTHER" id="PTHR43217">
    <property type="entry name" value="SUCCINATE SEMIALDEHYDE DEHYDROGENASE [NAD(P)+] SAD"/>
    <property type="match status" value="1"/>
</dbReference>